<evidence type="ECO:0000313" key="3">
    <source>
        <dbReference type="Proteomes" id="UP000701801"/>
    </source>
</evidence>
<feature type="compositionally biased region" description="Low complexity" evidence="1">
    <location>
        <begin position="85"/>
        <end position="116"/>
    </location>
</feature>
<name>A0A9N9Q6F2_9HELO</name>
<feature type="compositionally biased region" description="Polar residues" evidence="1">
    <location>
        <begin position="601"/>
        <end position="610"/>
    </location>
</feature>
<feature type="compositionally biased region" description="Basic residues" evidence="1">
    <location>
        <begin position="283"/>
        <end position="294"/>
    </location>
</feature>
<gene>
    <name evidence="2" type="ORF">HYALB_00003500</name>
</gene>
<feature type="compositionally biased region" description="Low complexity" evidence="1">
    <location>
        <begin position="487"/>
        <end position="504"/>
    </location>
</feature>
<evidence type="ECO:0000256" key="1">
    <source>
        <dbReference type="SAM" id="MobiDB-lite"/>
    </source>
</evidence>
<reference evidence="2" key="1">
    <citation type="submission" date="2021-07" db="EMBL/GenBank/DDBJ databases">
        <authorList>
            <person name="Durling M."/>
        </authorList>
    </citation>
    <scope>NUCLEOTIDE SEQUENCE</scope>
</reference>
<feature type="region of interest" description="Disordered" evidence="1">
    <location>
        <begin position="66"/>
        <end position="328"/>
    </location>
</feature>
<feature type="compositionally biased region" description="Polar residues" evidence="1">
    <location>
        <begin position="537"/>
        <end position="547"/>
    </location>
</feature>
<feature type="compositionally biased region" description="Low complexity" evidence="1">
    <location>
        <begin position="188"/>
        <end position="203"/>
    </location>
</feature>
<dbReference type="AlphaFoldDB" id="A0A9N9Q6F2"/>
<feature type="compositionally biased region" description="Basic and acidic residues" evidence="1">
    <location>
        <begin position="242"/>
        <end position="261"/>
    </location>
</feature>
<accession>A0A9N9Q6F2</accession>
<feature type="compositionally biased region" description="Low complexity" evidence="1">
    <location>
        <begin position="576"/>
        <end position="589"/>
    </location>
</feature>
<comment type="caution">
    <text evidence="2">The sequence shown here is derived from an EMBL/GenBank/DDBJ whole genome shotgun (WGS) entry which is preliminary data.</text>
</comment>
<proteinExistence type="predicted"/>
<organism evidence="2 3">
    <name type="scientific">Hymenoscyphus albidus</name>
    <dbReference type="NCBI Taxonomy" id="595503"/>
    <lineage>
        <taxon>Eukaryota</taxon>
        <taxon>Fungi</taxon>
        <taxon>Dikarya</taxon>
        <taxon>Ascomycota</taxon>
        <taxon>Pezizomycotina</taxon>
        <taxon>Leotiomycetes</taxon>
        <taxon>Helotiales</taxon>
        <taxon>Helotiaceae</taxon>
        <taxon>Hymenoscyphus</taxon>
    </lineage>
</organism>
<dbReference type="Proteomes" id="UP000701801">
    <property type="component" value="Unassembled WGS sequence"/>
</dbReference>
<feature type="compositionally biased region" description="Basic residues" evidence="1">
    <location>
        <begin position="506"/>
        <end position="530"/>
    </location>
</feature>
<evidence type="ECO:0000313" key="2">
    <source>
        <dbReference type="EMBL" id="CAG8976889.1"/>
    </source>
</evidence>
<feature type="compositionally biased region" description="Basic and acidic residues" evidence="1">
    <location>
        <begin position="72"/>
        <end position="84"/>
    </location>
</feature>
<keyword evidence="3" id="KW-1185">Reference proteome</keyword>
<feature type="compositionally biased region" description="Polar residues" evidence="1">
    <location>
        <begin position="299"/>
        <end position="328"/>
    </location>
</feature>
<sequence length="610" mass="68061">MPRSSSHRSPSSSYSRESSVFQDPTYRVYYGSDLSLQFEPPAGSKELAVALSNKFPTKGSIEGMMQATFQEFLREEKRKSRESSKSGSRGRSTTGRLPPQSEESSSSQRSRISRSSAPKVSEPPPLPPRVSVFKSDEHAEYTSSGKHRSQKAASSHVEVSNRKSSHVKDTASYSVVPDERPARPSYGTSLGVPTSSSSRVSKSTDSHRRRRASSSEDEADLKILSWNPEVQGFKEKQKKRRYGDEEKEQVRANRGHACEEHRRRRVKCDPEVCPNNGQAVKKRESRARRSKGSKRPLSADTTSSAVDESHVSSNMLGQTSTSFQSPTLIPGYTSSQVHASSENPNSTLTPYPINEFVSQDFSSTFNQLDSYDNYTASNLPVTVSYQDVYLATDHLPLPDDPLLDPNWMNDQYLFDVPTSEVYSNNYQSYMDPTSQVGLPQEQFYDANLTVKESDYAFMHQYSGTRDISHSNRPRSVHSDPHSNQGLSSSTSSRSTSRGPISPTSAPRRKEHSPSGKRRPRSPGPRRREHSHKREESPPTSTWQNIKSLATEVSELPKTYKRRPASTYGSRQLDVPSGSSRSRSSRRSGSTAGSEEIDDMSSKLSSWLTIK</sequence>
<feature type="region of interest" description="Disordered" evidence="1">
    <location>
        <begin position="1"/>
        <end position="20"/>
    </location>
</feature>
<dbReference type="EMBL" id="CAJVRM010000195">
    <property type="protein sequence ID" value="CAG8976889.1"/>
    <property type="molecule type" value="Genomic_DNA"/>
</dbReference>
<dbReference type="OrthoDB" id="3473026at2759"/>
<protein>
    <submittedName>
        <fullName evidence="2">Uncharacterized protein</fullName>
    </submittedName>
</protein>
<feature type="region of interest" description="Disordered" evidence="1">
    <location>
        <begin position="465"/>
        <end position="610"/>
    </location>
</feature>
<feature type="compositionally biased region" description="Low complexity" evidence="1">
    <location>
        <begin position="1"/>
        <end position="19"/>
    </location>
</feature>